<evidence type="ECO:0000256" key="4">
    <source>
        <dbReference type="RuleBase" id="RU003357"/>
    </source>
</evidence>
<feature type="signal peptide" evidence="5">
    <location>
        <begin position="1"/>
        <end position="22"/>
    </location>
</feature>
<dbReference type="SUPFAM" id="SSF56935">
    <property type="entry name" value="Porins"/>
    <property type="match status" value="1"/>
</dbReference>
<protein>
    <submittedName>
        <fullName evidence="8">TonB-dependent receptor plug domain-containing protein</fullName>
    </submittedName>
</protein>
<dbReference type="Pfam" id="PF00593">
    <property type="entry name" value="TonB_dep_Rec_b-barrel"/>
    <property type="match status" value="1"/>
</dbReference>
<keyword evidence="5" id="KW-0732">Signal</keyword>
<reference evidence="8 9" key="1">
    <citation type="submission" date="2019-10" db="EMBL/GenBank/DDBJ databases">
        <authorList>
            <person name="Dong K."/>
        </authorList>
    </citation>
    <scope>NUCLEOTIDE SEQUENCE [LARGE SCALE GENOMIC DNA]</scope>
    <source>
        <strain evidence="9">dk4302</strain>
    </source>
</reference>
<dbReference type="AlphaFoldDB" id="A0A5Q0QCK9"/>
<keyword evidence="2 4" id="KW-0472">Membrane</keyword>
<dbReference type="RefSeq" id="WP_153512131.1">
    <property type="nucleotide sequence ID" value="NZ_CP045652.1"/>
</dbReference>
<evidence type="ECO:0000313" key="8">
    <source>
        <dbReference type="EMBL" id="QGA27293.1"/>
    </source>
</evidence>
<evidence type="ECO:0000313" key="9">
    <source>
        <dbReference type="Proteomes" id="UP000326921"/>
    </source>
</evidence>
<feature type="chain" id="PRO_5024951208" evidence="5">
    <location>
        <begin position="23"/>
        <end position="912"/>
    </location>
</feature>
<dbReference type="Gene3D" id="2.40.170.20">
    <property type="entry name" value="TonB-dependent receptor, beta-barrel domain"/>
    <property type="match status" value="1"/>
</dbReference>
<dbReference type="InterPro" id="IPR012910">
    <property type="entry name" value="Plug_dom"/>
</dbReference>
<dbReference type="Gene3D" id="2.60.40.1120">
    <property type="entry name" value="Carboxypeptidase-like, regulatory domain"/>
    <property type="match status" value="1"/>
</dbReference>
<evidence type="ECO:0000256" key="1">
    <source>
        <dbReference type="ARBA" id="ARBA00004442"/>
    </source>
</evidence>
<evidence type="ECO:0000259" key="6">
    <source>
        <dbReference type="Pfam" id="PF00593"/>
    </source>
</evidence>
<dbReference type="Pfam" id="PF13715">
    <property type="entry name" value="CarbopepD_reg_2"/>
    <property type="match status" value="1"/>
</dbReference>
<keyword evidence="4" id="KW-0798">TonB box</keyword>
<dbReference type="Gene3D" id="2.170.130.10">
    <property type="entry name" value="TonB-dependent receptor, plug domain"/>
    <property type="match status" value="1"/>
</dbReference>
<dbReference type="InterPro" id="IPR008969">
    <property type="entry name" value="CarboxyPept-like_regulatory"/>
</dbReference>
<evidence type="ECO:0000259" key="7">
    <source>
        <dbReference type="Pfam" id="PF07715"/>
    </source>
</evidence>
<dbReference type="SUPFAM" id="SSF49464">
    <property type="entry name" value="Carboxypeptidase regulatory domain-like"/>
    <property type="match status" value="1"/>
</dbReference>
<dbReference type="InterPro" id="IPR036942">
    <property type="entry name" value="Beta-barrel_TonB_sf"/>
</dbReference>
<dbReference type="EMBL" id="CP045652">
    <property type="protein sequence ID" value="QGA27293.1"/>
    <property type="molecule type" value="Genomic_DNA"/>
</dbReference>
<accession>A0A5Q0QCK9</accession>
<evidence type="ECO:0000256" key="5">
    <source>
        <dbReference type="SAM" id="SignalP"/>
    </source>
</evidence>
<dbReference type="GO" id="GO:0009279">
    <property type="term" value="C:cell outer membrane"/>
    <property type="evidence" value="ECO:0007669"/>
    <property type="project" value="UniProtKB-SubCell"/>
</dbReference>
<dbReference type="PANTHER" id="PTHR40980">
    <property type="entry name" value="PLUG DOMAIN-CONTAINING PROTEIN"/>
    <property type="match status" value="1"/>
</dbReference>
<keyword evidence="8" id="KW-0675">Receptor</keyword>
<organism evidence="8 9">
    <name type="scientific">Sphingobacterium zhuxiongii</name>
    <dbReference type="NCBI Taxonomy" id="2662364"/>
    <lineage>
        <taxon>Bacteria</taxon>
        <taxon>Pseudomonadati</taxon>
        <taxon>Bacteroidota</taxon>
        <taxon>Sphingobacteriia</taxon>
        <taxon>Sphingobacteriales</taxon>
        <taxon>Sphingobacteriaceae</taxon>
        <taxon>Sphingobacterium</taxon>
    </lineage>
</organism>
<dbReference type="Pfam" id="PF07715">
    <property type="entry name" value="Plug"/>
    <property type="match status" value="1"/>
</dbReference>
<name>A0A5Q0QCK9_9SPHI</name>
<dbReference type="InterPro" id="IPR000531">
    <property type="entry name" value="Beta-barrel_TonB"/>
</dbReference>
<sequence length="912" mass="101459">MNCIKSLFTVMLLCVATLVAHAQQVAYGVKGVVVDVESYEPLKGATITIANSQLGTTTNEKGEFYIPLPSNKPADYLIRASIMGYDGQELKFTLSASDTEFISFALKNKDAVIEEVVVTRRREKATELALLEERRKSNLMVESIGTQELSRKGVSDARAALTKMAGVSRQEGAKNVFVRGLGDRYNSSSLNGLPLPSEDPLYKNISLDFFSSDVIQSINVNKTFNPFIGGDVAGANVDIFTKEATGNSLEIAASAGANSQTIGKDNFKRIDGTSWLGTLNGGSKHHISTLQDYSFKNSWTAKPINNLVNSDFKILGNRRFNLGGNTLSLFFTAGMDSKYRFAEGRIGAATSAGQVYQDQTYVKNQYNVSQNAMVNLRYAFDKGSVSFNSLYIHDQAQDFSEFSGKNANEVEGDLEFARRQQINDNHISVSQILGKYEFNQNWSADVALGYNYVIGNEPDRRVNSFIENSGKYRFNSNSSGTNERYFSTMNEKGFVSRAILTYKIDNEEGFDRKIDFGYNANMTKRAFEATIFNHELLPPYNNNVDVANPDQYFNTGQLGSIFNLMTLRGKNDEFAFLPFYYNGKKNIHSAIASATYQFNADFTAVLGLRYDKVNQDVDFYTNVTQSDIIGPSKIDKSFFLPSLNLKYNLGEKMILRGSGSKTYTLPQFIEIAPMRYAGQNNNTEGNSGLIPSESYNGDLKWEFYPENGELISFGVFYKHIKNPIGRSTIPSGGNTLTFLNVGGAADVIGAEMEIKKDLIKTATANGENVLSAGLNVSYLHSKQKLENPLAQFTKTSDQLEGASPLMLNADLTYKLNVNKVELMPTFVFNYFSDRIFSIGTRGFGNIMEKGIPTFDFNLRGTVNKKIGFSIKAENIINPYRELTMEFSNDAPKLMVERYRRGMDFSAGLSYKF</sequence>
<proteinExistence type="inferred from homology"/>
<dbReference type="KEGG" id="sphe:GFH32_13675"/>
<feature type="domain" description="TonB-dependent receptor plug" evidence="7">
    <location>
        <begin position="135"/>
        <end position="230"/>
    </location>
</feature>
<gene>
    <name evidence="8" type="ORF">GFH32_13675</name>
</gene>
<keyword evidence="9" id="KW-1185">Reference proteome</keyword>
<dbReference type="PANTHER" id="PTHR40980:SF5">
    <property type="entry name" value="TONB-DEPENDENT RECEPTOR"/>
    <property type="match status" value="1"/>
</dbReference>
<dbReference type="InterPro" id="IPR037066">
    <property type="entry name" value="Plug_dom_sf"/>
</dbReference>
<dbReference type="Proteomes" id="UP000326921">
    <property type="component" value="Chromosome"/>
</dbReference>
<comment type="subcellular location">
    <subcellularLocation>
        <location evidence="1 4">Cell outer membrane</location>
    </subcellularLocation>
</comment>
<evidence type="ECO:0000256" key="3">
    <source>
        <dbReference type="ARBA" id="ARBA00023237"/>
    </source>
</evidence>
<keyword evidence="3" id="KW-0998">Cell outer membrane</keyword>
<comment type="similarity">
    <text evidence="4">Belongs to the TonB-dependent receptor family.</text>
</comment>
<feature type="domain" description="TonB-dependent receptor-like beta-barrel" evidence="6">
    <location>
        <begin position="407"/>
        <end position="819"/>
    </location>
</feature>
<evidence type="ECO:0000256" key="2">
    <source>
        <dbReference type="ARBA" id="ARBA00023136"/>
    </source>
</evidence>